<dbReference type="EMBL" id="QXFU01003888">
    <property type="protein sequence ID" value="KAE8972058.1"/>
    <property type="molecule type" value="Genomic_DNA"/>
</dbReference>
<dbReference type="Proteomes" id="UP000434957">
    <property type="component" value="Unassembled WGS sequence"/>
</dbReference>
<gene>
    <name evidence="2" type="ORF">PR001_g24715</name>
    <name evidence="1" type="ORF">PR002_g26628</name>
    <name evidence="3" type="ORF">PR003_g30326</name>
</gene>
<protein>
    <submittedName>
        <fullName evidence="1">Uncharacterized protein</fullName>
    </submittedName>
</protein>
<evidence type="ECO:0000313" key="6">
    <source>
        <dbReference type="Proteomes" id="UP000435112"/>
    </source>
</evidence>
<proteinExistence type="predicted"/>
<evidence type="ECO:0000313" key="3">
    <source>
        <dbReference type="EMBL" id="KAE9272035.1"/>
    </source>
</evidence>
<evidence type="ECO:0000313" key="1">
    <source>
        <dbReference type="EMBL" id="KAE8972058.1"/>
    </source>
</evidence>
<dbReference type="AlphaFoldDB" id="A0A6A3HWD0"/>
<sequence>MRTGTGSLGRARIWIRRRRRRTARPLPGRVGVRSRRSHLPTTFSRCAVQGSRSNRRKTIKSTDPFPGDRGVTGKKILAFLPEGILLILNPIKVLTHQSIRVLHISYLGQEIAVGFVVLLPLADRLVTFRHCCIAILGQLTQLGGELSHLSSDLALLLAKLVPLLPESVPFLAELPDLGDIRLVMRHPRPDVFEALYGVVPILDQVVTLSVDLPTSLLGTLKGILCLRMLAAGRIQFERKVFYLTFGGLQPGVVTIATK</sequence>
<dbReference type="Proteomes" id="UP000435112">
    <property type="component" value="Unassembled WGS sequence"/>
</dbReference>
<dbReference type="EMBL" id="QXFV01003208">
    <property type="protein sequence ID" value="KAE8978893.1"/>
    <property type="molecule type" value="Genomic_DNA"/>
</dbReference>
<dbReference type="EMBL" id="QXFT01005581">
    <property type="protein sequence ID" value="KAE9272035.1"/>
    <property type="molecule type" value="Genomic_DNA"/>
</dbReference>
<organism evidence="1 6">
    <name type="scientific">Phytophthora rubi</name>
    <dbReference type="NCBI Taxonomy" id="129364"/>
    <lineage>
        <taxon>Eukaryota</taxon>
        <taxon>Sar</taxon>
        <taxon>Stramenopiles</taxon>
        <taxon>Oomycota</taxon>
        <taxon>Peronosporomycetes</taxon>
        <taxon>Peronosporales</taxon>
        <taxon>Peronosporaceae</taxon>
        <taxon>Phytophthora</taxon>
    </lineage>
</organism>
<evidence type="ECO:0000313" key="4">
    <source>
        <dbReference type="Proteomes" id="UP000429607"/>
    </source>
</evidence>
<dbReference type="Proteomes" id="UP000429607">
    <property type="component" value="Unassembled WGS sequence"/>
</dbReference>
<name>A0A6A3HWD0_9STRA</name>
<reference evidence="4 6" key="1">
    <citation type="submission" date="2018-09" db="EMBL/GenBank/DDBJ databases">
        <title>Genomic investigation of the strawberry pathogen Phytophthora fragariae indicates pathogenicity is determined by transcriptional variation in three key races.</title>
        <authorList>
            <person name="Adams T.M."/>
            <person name="Armitage A.D."/>
            <person name="Sobczyk M.K."/>
            <person name="Bates H.J."/>
            <person name="Dunwell J.M."/>
            <person name="Nellist C.F."/>
            <person name="Harrison R.J."/>
        </authorList>
    </citation>
    <scope>NUCLEOTIDE SEQUENCE [LARGE SCALE GENOMIC DNA]</scope>
    <source>
        <strain evidence="2 4">SCRP249</strain>
        <strain evidence="1 6">SCRP324</strain>
        <strain evidence="3 5">SCRP333</strain>
    </source>
</reference>
<comment type="caution">
    <text evidence="1">The sequence shown here is derived from an EMBL/GenBank/DDBJ whole genome shotgun (WGS) entry which is preliminary data.</text>
</comment>
<accession>A0A6A3HWD0</accession>
<evidence type="ECO:0000313" key="5">
    <source>
        <dbReference type="Proteomes" id="UP000434957"/>
    </source>
</evidence>
<evidence type="ECO:0000313" key="2">
    <source>
        <dbReference type="EMBL" id="KAE8978893.1"/>
    </source>
</evidence>
<keyword evidence="5" id="KW-1185">Reference proteome</keyword>